<feature type="domain" description="N-acetyltransferase" evidence="2">
    <location>
        <begin position="1"/>
        <end position="126"/>
    </location>
</feature>
<accession>A0A9J6D464</accession>
<dbReference type="Pfam" id="PF00583">
    <property type="entry name" value="Acetyltransf_1"/>
    <property type="match status" value="1"/>
</dbReference>
<dbReference type="VEuPathDB" id="VectorBase:LOC119178423"/>
<dbReference type="Gene3D" id="3.40.630.30">
    <property type="match status" value="1"/>
</dbReference>
<evidence type="ECO:0000313" key="3">
    <source>
        <dbReference type="EMBL" id="KAH8008810.1"/>
    </source>
</evidence>
<comment type="caution">
    <text evidence="3">The sequence shown here is derived from an EMBL/GenBank/DDBJ whole genome shotgun (WGS) entry which is preliminary data.</text>
</comment>
<gene>
    <name evidence="3" type="ORF">HPB51_005857</name>
</gene>
<dbReference type="EMBL" id="JABSTU010000011">
    <property type="protein sequence ID" value="KAH8008810.1"/>
    <property type="molecule type" value="Genomic_DNA"/>
</dbReference>
<dbReference type="CDD" id="cd04301">
    <property type="entry name" value="NAT_SF"/>
    <property type="match status" value="1"/>
</dbReference>
<keyword evidence="4" id="KW-1185">Reference proteome</keyword>
<evidence type="ECO:0000313" key="4">
    <source>
        <dbReference type="Proteomes" id="UP000821866"/>
    </source>
</evidence>
<dbReference type="InterPro" id="IPR016181">
    <property type="entry name" value="Acyl_CoA_acyltransferase"/>
</dbReference>
<dbReference type="InterPro" id="IPR052729">
    <property type="entry name" value="Acyl/Acetyltrans_Enzymes"/>
</dbReference>
<organism evidence="3 4">
    <name type="scientific">Rhipicephalus microplus</name>
    <name type="common">Cattle tick</name>
    <name type="synonym">Boophilus microplus</name>
    <dbReference type="NCBI Taxonomy" id="6941"/>
    <lineage>
        <taxon>Eukaryota</taxon>
        <taxon>Metazoa</taxon>
        <taxon>Ecdysozoa</taxon>
        <taxon>Arthropoda</taxon>
        <taxon>Chelicerata</taxon>
        <taxon>Arachnida</taxon>
        <taxon>Acari</taxon>
        <taxon>Parasitiformes</taxon>
        <taxon>Ixodida</taxon>
        <taxon>Ixodoidea</taxon>
        <taxon>Ixodidae</taxon>
        <taxon>Rhipicephalinae</taxon>
        <taxon>Rhipicephalus</taxon>
        <taxon>Boophilus</taxon>
    </lineage>
</organism>
<reference evidence="3" key="1">
    <citation type="journal article" date="2020" name="Cell">
        <title>Large-Scale Comparative Analyses of Tick Genomes Elucidate Their Genetic Diversity and Vector Capacities.</title>
        <authorList>
            <consortium name="Tick Genome and Microbiome Consortium (TIGMIC)"/>
            <person name="Jia N."/>
            <person name="Wang J."/>
            <person name="Shi W."/>
            <person name="Du L."/>
            <person name="Sun Y."/>
            <person name="Zhan W."/>
            <person name="Jiang J.F."/>
            <person name="Wang Q."/>
            <person name="Zhang B."/>
            <person name="Ji P."/>
            <person name="Bell-Sakyi L."/>
            <person name="Cui X.M."/>
            <person name="Yuan T.T."/>
            <person name="Jiang B.G."/>
            <person name="Yang W.F."/>
            <person name="Lam T.T."/>
            <person name="Chang Q.C."/>
            <person name="Ding S.J."/>
            <person name="Wang X.J."/>
            <person name="Zhu J.G."/>
            <person name="Ruan X.D."/>
            <person name="Zhao L."/>
            <person name="Wei J.T."/>
            <person name="Ye R.Z."/>
            <person name="Que T.C."/>
            <person name="Du C.H."/>
            <person name="Zhou Y.H."/>
            <person name="Cheng J.X."/>
            <person name="Dai P.F."/>
            <person name="Guo W.B."/>
            <person name="Han X.H."/>
            <person name="Huang E.J."/>
            <person name="Li L.F."/>
            <person name="Wei W."/>
            <person name="Gao Y.C."/>
            <person name="Liu J.Z."/>
            <person name="Shao H.Z."/>
            <person name="Wang X."/>
            <person name="Wang C.C."/>
            <person name="Yang T.C."/>
            <person name="Huo Q.B."/>
            <person name="Li W."/>
            <person name="Chen H.Y."/>
            <person name="Chen S.E."/>
            <person name="Zhou L.G."/>
            <person name="Ni X.B."/>
            <person name="Tian J.H."/>
            <person name="Sheng Y."/>
            <person name="Liu T."/>
            <person name="Pan Y.S."/>
            <person name="Xia L.Y."/>
            <person name="Li J."/>
            <person name="Zhao F."/>
            <person name="Cao W.C."/>
        </authorList>
    </citation>
    <scope>NUCLEOTIDE SEQUENCE</scope>
    <source>
        <strain evidence="3">Rmic-2018</strain>
    </source>
</reference>
<dbReference type="InterPro" id="IPR000182">
    <property type="entry name" value="GNAT_dom"/>
</dbReference>
<dbReference type="PROSITE" id="PS51186">
    <property type="entry name" value="GNAT"/>
    <property type="match status" value="1"/>
</dbReference>
<protein>
    <recommendedName>
        <fullName evidence="2">N-acetyltransferase domain-containing protein</fullName>
    </recommendedName>
</protein>
<dbReference type="AlphaFoldDB" id="A0A9J6D464"/>
<dbReference type="SUPFAM" id="SSF55729">
    <property type="entry name" value="Acyl-CoA N-acyltransferases (Nat)"/>
    <property type="match status" value="1"/>
</dbReference>
<name>A0A9J6D464_RHIMP</name>
<dbReference type="Proteomes" id="UP000821866">
    <property type="component" value="Chromosome 9"/>
</dbReference>
<sequence>MPRIRGNACGNDKRKPRGQEKHHKRKSSDYFAQIEGRVVATCACVRQHETLFFVGMYAVRKHLQGRGIGIRLWRTMARRLGDCNAGLNAVPKHLSTYRDHAGFGHLDTWNTLVYSGTAVSTDKLARPTEELRAVPVTANLLPEVYPNLRDEMKWKCLCRSRDSASRTG</sequence>
<evidence type="ECO:0000256" key="1">
    <source>
        <dbReference type="SAM" id="MobiDB-lite"/>
    </source>
</evidence>
<reference evidence="3" key="2">
    <citation type="submission" date="2021-09" db="EMBL/GenBank/DDBJ databases">
        <authorList>
            <person name="Jia N."/>
            <person name="Wang J."/>
            <person name="Shi W."/>
            <person name="Du L."/>
            <person name="Sun Y."/>
            <person name="Zhan W."/>
            <person name="Jiang J."/>
            <person name="Wang Q."/>
            <person name="Zhang B."/>
            <person name="Ji P."/>
            <person name="Sakyi L.B."/>
            <person name="Cui X."/>
            <person name="Yuan T."/>
            <person name="Jiang B."/>
            <person name="Yang W."/>
            <person name="Lam T.T.-Y."/>
            <person name="Chang Q."/>
            <person name="Ding S."/>
            <person name="Wang X."/>
            <person name="Zhu J."/>
            <person name="Ruan X."/>
            <person name="Zhao L."/>
            <person name="Wei J."/>
            <person name="Que T."/>
            <person name="Du C."/>
            <person name="Cheng J."/>
            <person name="Dai P."/>
            <person name="Han X."/>
            <person name="Huang E."/>
            <person name="Gao Y."/>
            <person name="Liu J."/>
            <person name="Shao H."/>
            <person name="Ye R."/>
            <person name="Li L."/>
            <person name="Wei W."/>
            <person name="Wang X."/>
            <person name="Wang C."/>
            <person name="Huo Q."/>
            <person name="Li W."/>
            <person name="Guo W."/>
            <person name="Chen H."/>
            <person name="Chen S."/>
            <person name="Zhou L."/>
            <person name="Zhou L."/>
            <person name="Ni X."/>
            <person name="Tian J."/>
            <person name="Zhou Y."/>
            <person name="Sheng Y."/>
            <person name="Liu T."/>
            <person name="Pan Y."/>
            <person name="Xia L."/>
            <person name="Li J."/>
            <person name="Zhao F."/>
            <person name="Cao W."/>
        </authorList>
    </citation>
    <scope>NUCLEOTIDE SEQUENCE</scope>
    <source>
        <strain evidence="3">Rmic-2018</strain>
        <tissue evidence="3">Larvae</tissue>
    </source>
</reference>
<feature type="region of interest" description="Disordered" evidence="1">
    <location>
        <begin position="1"/>
        <end position="27"/>
    </location>
</feature>
<dbReference type="PANTHER" id="PTHR47237:SF1">
    <property type="entry name" value="SLL0310 PROTEIN"/>
    <property type="match status" value="1"/>
</dbReference>
<dbReference type="GO" id="GO:0016747">
    <property type="term" value="F:acyltransferase activity, transferring groups other than amino-acyl groups"/>
    <property type="evidence" value="ECO:0007669"/>
    <property type="project" value="InterPro"/>
</dbReference>
<dbReference type="PANTHER" id="PTHR47237">
    <property type="entry name" value="SLL0310 PROTEIN"/>
    <property type="match status" value="1"/>
</dbReference>
<proteinExistence type="predicted"/>
<evidence type="ECO:0000259" key="2">
    <source>
        <dbReference type="PROSITE" id="PS51186"/>
    </source>
</evidence>